<gene>
    <name evidence="2" type="primary">tgmA</name>
    <name evidence="2" type="ORF">ACFP3U_28645</name>
</gene>
<sequence>MTTVVHPREAFPLTASGGRLPHSAEQPSDAGTRPWALRFARVPDSTGAVTIPQSFYDPEQQVNVSNDGGLLTCMANTHTPTIPDGSITNPPPLDEGPKD</sequence>
<dbReference type="InterPro" id="IPR026496">
    <property type="entry name" value="GRASP_targ"/>
</dbReference>
<evidence type="ECO:0000313" key="3">
    <source>
        <dbReference type="Proteomes" id="UP001595975"/>
    </source>
</evidence>
<proteinExistence type="predicted"/>
<keyword evidence="3" id="KW-1185">Reference proteome</keyword>
<comment type="caution">
    <text evidence="2">The sequence shown here is derived from an EMBL/GenBank/DDBJ whole genome shotgun (WGS) entry which is preliminary data.</text>
</comment>
<organism evidence="2 3">
    <name type="scientific">Kitasatospora misakiensis</name>
    <dbReference type="NCBI Taxonomy" id="67330"/>
    <lineage>
        <taxon>Bacteria</taxon>
        <taxon>Bacillati</taxon>
        <taxon>Actinomycetota</taxon>
        <taxon>Actinomycetes</taxon>
        <taxon>Kitasatosporales</taxon>
        <taxon>Streptomycetaceae</taxon>
        <taxon>Kitasatospora</taxon>
    </lineage>
</organism>
<evidence type="ECO:0000256" key="1">
    <source>
        <dbReference type="SAM" id="MobiDB-lite"/>
    </source>
</evidence>
<feature type="region of interest" description="Disordered" evidence="1">
    <location>
        <begin position="75"/>
        <end position="99"/>
    </location>
</feature>
<dbReference type="Proteomes" id="UP001595975">
    <property type="component" value="Unassembled WGS sequence"/>
</dbReference>
<dbReference type="NCBIfam" id="TIGR04186">
    <property type="entry name" value="GRASP_targ"/>
    <property type="match status" value="1"/>
</dbReference>
<reference evidence="3" key="1">
    <citation type="journal article" date="2019" name="Int. J. Syst. Evol. Microbiol.">
        <title>The Global Catalogue of Microorganisms (GCM) 10K type strain sequencing project: providing services to taxonomists for standard genome sequencing and annotation.</title>
        <authorList>
            <consortium name="The Broad Institute Genomics Platform"/>
            <consortium name="The Broad Institute Genome Sequencing Center for Infectious Disease"/>
            <person name="Wu L."/>
            <person name="Ma J."/>
        </authorList>
    </citation>
    <scope>NUCLEOTIDE SEQUENCE [LARGE SCALE GENOMIC DNA]</scope>
    <source>
        <strain evidence="3">CGMCC 4.1437</strain>
    </source>
</reference>
<feature type="compositionally biased region" description="Pro residues" evidence="1">
    <location>
        <begin position="89"/>
        <end position="99"/>
    </location>
</feature>
<dbReference type="EMBL" id="JBHSOF010000047">
    <property type="protein sequence ID" value="MFC5666924.1"/>
    <property type="molecule type" value="Genomic_DNA"/>
</dbReference>
<dbReference type="RefSeq" id="WP_380228610.1">
    <property type="nucleotide sequence ID" value="NZ_JBHSOF010000047.1"/>
</dbReference>
<protein>
    <submittedName>
        <fullName evidence="2">ATP-grasp-modified RiPP</fullName>
    </submittedName>
</protein>
<feature type="region of interest" description="Disordered" evidence="1">
    <location>
        <begin position="1"/>
        <end position="33"/>
    </location>
</feature>
<evidence type="ECO:0000313" key="2">
    <source>
        <dbReference type="EMBL" id="MFC5666924.1"/>
    </source>
</evidence>
<name>A0ABW0XC53_9ACTN</name>
<accession>A0ABW0XC53</accession>